<sequence>MTRKASNYPGVSRLSSGSKFWESVPTLCFPASPAFNLGSVSRSKTSPESTASEATAVAPVCAVWCFISSRKYLSSWAKNIFDRQTQERYFPSQAVLSSLSIYLDYQLQSFPETEDYIKYTAEGEGGLKE</sequence>
<organism evidence="1">
    <name type="scientific">Tetraselmis sp. GSL018</name>
    <dbReference type="NCBI Taxonomy" id="582737"/>
    <lineage>
        <taxon>Eukaryota</taxon>
        <taxon>Viridiplantae</taxon>
        <taxon>Chlorophyta</taxon>
        <taxon>core chlorophytes</taxon>
        <taxon>Chlorodendrophyceae</taxon>
        <taxon>Chlorodendrales</taxon>
        <taxon>Chlorodendraceae</taxon>
        <taxon>Tetraselmis</taxon>
    </lineage>
</organism>
<dbReference type="AlphaFoldDB" id="A0A061SCC2"/>
<accession>A0A061SCC2</accession>
<name>A0A061SCC2_9CHLO</name>
<protein>
    <submittedName>
        <fullName evidence="1">Uncharacterized protein</fullName>
    </submittedName>
</protein>
<gene>
    <name evidence="1" type="ORF">TSPGSL018_4847</name>
</gene>
<proteinExistence type="predicted"/>
<dbReference type="EMBL" id="GBEZ01002227">
    <property type="protein sequence ID" value="JAC82807.1"/>
    <property type="molecule type" value="Transcribed_RNA"/>
</dbReference>
<evidence type="ECO:0000313" key="1">
    <source>
        <dbReference type="EMBL" id="JAC82807.1"/>
    </source>
</evidence>
<reference evidence="1" key="1">
    <citation type="submission" date="2014-05" db="EMBL/GenBank/DDBJ databases">
        <title>The transcriptome of the halophilic microalga Tetraselmis sp. GSL018 isolated from the Great Salt Lake, Utah.</title>
        <authorList>
            <person name="Jinkerson R.E."/>
            <person name="D'Adamo S."/>
            <person name="Posewitz M.C."/>
        </authorList>
    </citation>
    <scope>NUCLEOTIDE SEQUENCE</scope>
    <source>
        <strain evidence="1">GSL018</strain>
    </source>
</reference>